<comment type="similarity">
    <text evidence="1">Belongs to the peptidase S10 family.</text>
</comment>
<dbReference type="EMBL" id="JABSTR010000002">
    <property type="protein sequence ID" value="KAH9363897.1"/>
    <property type="molecule type" value="Genomic_DNA"/>
</dbReference>
<dbReference type="InterPro" id="IPR001563">
    <property type="entry name" value="Peptidase_S10"/>
</dbReference>
<comment type="caution">
    <text evidence="2">The sequence shown here is derived from an EMBL/GenBank/DDBJ whole genome shotgun (WGS) entry which is preliminary data.</text>
</comment>
<dbReference type="GO" id="GO:0004185">
    <property type="term" value="F:serine-type carboxypeptidase activity"/>
    <property type="evidence" value="ECO:0007669"/>
    <property type="project" value="InterPro"/>
</dbReference>
<keyword evidence="3" id="KW-1185">Reference proteome</keyword>
<dbReference type="InterPro" id="IPR029058">
    <property type="entry name" value="AB_hydrolase_fold"/>
</dbReference>
<dbReference type="OrthoDB" id="6498623at2759"/>
<proteinExistence type="inferred from homology"/>
<sequence length="291" mass="33729">MPFVAARSATALAHKVLTGSPYKLPLHLKGVMLGVGFLFPILDIVNSADYLYYSGIIDECGRKRFDQQFRVIKNYVKKKKYETAAVLLRETVFNLRRPDGKSLFQKLTGFEHHGSIKTPTRPKVALAYFRYANSTAFKRRIHVRSSRALDGTRSEVSMRIALGDFFVDVQKIFEFVLNKTRVLFYTAEFDDVFPAVNLDRCFKKLNWRDKKVFKYVHRIRWHKHDNVSLELLGYEKTAGTLMYTTVLFGGHFISFDRSEVVSDLYSHFLDFPQVTPRKRKDQDSSAIITKC</sequence>
<dbReference type="Pfam" id="PF00450">
    <property type="entry name" value="Peptidase_S10"/>
    <property type="match status" value="1"/>
</dbReference>
<dbReference type="AlphaFoldDB" id="A0A9J6FNR8"/>
<dbReference type="VEuPathDB" id="VectorBase:HLOH_050359"/>
<protein>
    <recommendedName>
        <fullName evidence="4">Serine carboxypeptidase</fullName>
    </recommendedName>
</protein>
<dbReference type="SUPFAM" id="SSF53474">
    <property type="entry name" value="alpha/beta-Hydrolases"/>
    <property type="match status" value="1"/>
</dbReference>
<organism evidence="2 3">
    <name type="scientific">Haemaphysalis longicornis</name>
    <name type="common">Bush tick</name>
    <dbReference type="NCBI Taxonomy" id="44386"/>
    <lineage>
        <taxon>Eukaryota</taxon>
        <taxon>Metazoa</taxon>
        <taxon>Ecdysozoa</taxon>
        <taxon>Arthropoda</taxon>
        <taxon>Chelicerata</taxon>
        <taxon>Arachnida</taxon>
        <taxon>Acari</taxon>
        <taxon>Parasitiformes</taxon>
        <taxon>Ixodida</taxon>
        <taxon>Ixodoidea</taxon>
        <taxon>Ixodidae</taxon>
        <taxon>Haemaphysalinae</taxon>
        <taxon>Haemaphysalis</taxon>
    </lineage>
</organism>
<dbReference type="Proteomes" id="UP000821853">
    <property type="component" value="Chromosome 10"/>
</dbReference>
<dbReference type="Gene3D" id="3.40.50.1820">
    <property type="entry name" value="alpha/beta hydrolase"/>
    <property type="match status" value="1"/>
</dbReference>
<evidence type="ECO:0000313" key="2">
    <source>
        <dbReference type="EMBL" id="KAH9363897.1"/>
    </source>
</evidence>
<evidence type="ECO:0008006" key="4">
    <source>
        <dbReference type="Google" id="ProtNLM"/>
    </source>
</evidence>
<reference evidence="2 3" key="1">
    <citation type="journal article" date="2020" name="Cell">
        <title>Large-Scale Comparative Analyses of Tick Genomes Elucidate Their Genetic Diversity and Vector Capacities.</title>
        <authorList>
            <consortium name="Tick Genome and Microbiome Consortium (TIGMIC)"/>
            <person name="Jia N."/>
            <person name="Wang J."/>
            <person name="Shi W."/>
            <person name="Du L."/>
            <person name="Sun Y."/>
            <person name="Zhan W."/>
            <person name="Jiang J.F."/>
            <person name="Wang Q."/>
            <person name="Zhang B."/>
            <person name="Ji P."/>
            <person name="Bell-Sakyi L."/>
            <person name="Cui X.M."/>
            <person name="Yuan T.T."/>
            <person name="Jiang B.G."/>
            <person name="Yang W.F."/>
            <person name="Lam T.T."/>
            <person name="Chang Q.C."/>
            <person name="Ding S.J."/>
            <person name="Wang X.J."/>
            <person name="Zhu J.G."/>
            <person name="Ruan X.D."/>
            <person name="Zhao L."/>
            <person name="Wei J.T."/>
            <person name="Ye R.Z."/>
            <person name="Que T.C."/>
            <person name="Du C.H."/>
            <person name="Zhou Y.H."/>
            <person name="Cheng J.X."/>
            <person name="Dai P.F."/>
            <person name="Guo W.B."/>
            <person name="Han X.H."/>
            <person name="Huang E.J."/>
            <person name="Li L.F."/>
            <person name="Wei W."/>
            <person name="Gao Y.C."/>
            <person name="Liu J.Z."/>
            <person name="Shao H.Z."/>
            <person name="Wang X."/>
            <person name="Wang C.C."/>
            <person name="Yang T.C."/>
            <person name="Huo Q.B."/>
            <person name="Li W."/>
            <person name="Chen H.Y."/>
            <person name="Chen S.E."/>
            <person name="Zhou L.G."/>
            <person name="Ni X.B."/>
            <person name="Tian J.H."/>
            <person name="Sheng Y."/>
            <person name="Liu T."/>
            <person name="Pan Y.S."/>
            <person name="Xia L.Y."/>
            <person name="Li J."/>
            <person name="Zhao F."/>
            <person name="Cao W.C."/>
        </authorList>
    </citation>
    <scope>NUCLEOTIDE SEQUENCE [LARGE SCALE GENOMIC DNA]</scope>
    <source>
        <strain evidence="2">HaeL-2018</strain>
    </source>
</reference>
<accession>A0A9J6FNR8</accession>
<gene>
    <name evidence="2" type="ORF">HPB48_004088</name>
</gene>
<dbReference type="GO" id="GO:0006508">
    <property type="term" value="P:proteolysis"/>
    <property type="evidence" value="ECO:0007669"/>
    <property type="project" value="InterPro"/>
</dbReference>
<evidence type="ECO:0000256" key="1">
    <source>
        <dbReference type="ARBA" id="ARBA00009431"/>
    </source>
</evidence>
<name>A0A9J6FNR8_HAELO</name>
<evidence type="ECO:0000313" key="3">
    <source>
        <dbReference type="Proteomes" id="UP000821853"/>
    </source>
</evidence>